<evidence type="ECO:0000259" key="2">
    <source>
        <dbReference type="Pfam" id="PF04892"/>
    </source>
</evidence>
<feature type="transmembrane region" description="Helical" evidence="1">
    <location>
        <begin position="152"/>
        <end position="168"/>
    </location>
</feature>
<dbReference type="PIRSF" id="PIRSF019083">
    <property type="entry name" value="UCP019083_VanZ"/>
    <property type="match status" value="1"/>
</dbReference>
<proteinExistence type="predicted"/>
<feature type="transmembrane region" description="Helical" evidence="1">
    <location>
        <begin position="12"/>
        <end position="34"/>
    </location>
</feature>
<dbReference type="RefSeq" id="WP_084219760.1">
    <property type="nucleotide sequence ID" value="NZ_JXRP01000009.1"/>
</dbReference>
<keyword evidence="1" id="KW-0472">Membrane</keyword>
<evidence type="ECO:0000256" key="1">
    <source>
        <dbReference type="SAM" id="Phobius"/>
    </source>
</evidence>
<dbReference type="Proteomes" id="UP000031938">
    <property type="component" value="Unassembled WGS sequence"/>
</dbReference>
<feature type="transmembrane region" description="Helical" evidence="1">
    <location>
        <begin position="92"/>
        <end position="109"/>
    </location>
</feature>
<protein>
    <recommendedName>
        <fullName evidence="2">VanZ-like domain-containing protein</fullName>
    </recommendedName>
</protein>
<keyword evidence="1" id="KW-1133">Transmembrane helix</keyword>
<accession>A0A0C2W0Y9</accession>
<evidence type="ECO:0000313" key="3">
    <source>
        <dbReference type="EMBL" id="KIL49823.1"/>
    </source>
</evidence>
<dbReference type="PATRIC" id="fig|889306.3.peg.1301"/>
<dbReference type="STRING" id="889306.KP78_12910"/>
<dbReference type="EMBL" id="JXRP01000009">
    <property type="protein sequence ID" value="KIL49823.1"/>
    <property type="molecule type" value="Genomic_DNA"/>
</dbReference>
<reference evidence="3 4" key="1">
    <citation type="submission" date="2015-01" db="EMBL/GenBank/DDBJ databases">
        <title>Genome sequencing of Jeotgalibacillus soli.</title>
        <authorList>
            <person name="Goh K.M."/>
            <person name="Chan K.-G."/>
            <person name="Yaakop A.S."/>
            <person name="Ee R."/>
            <person name="Gan H.M."/>
            <person name="Chan C.S."/>
        </authorList>
    </citation>
    <scope>NUCLEOTIDE SEQUENCE [LARGE SCALE GENOMIC DNA]</scope>
    <source>
        <strain evidence="3 4">P9</strain>
    </source>
</reference>
<sequence length="176" mass="20415">MRHTRVNKHRRGVTLGGILIRLVPFLLFCAAVLYSSSQTYEQQTVVPLLDRLLSREYFREYLTWINFTYGGGPVSIATHGYAGFIEFFIRKLAHVTIFFLIGLFLISFLNYILNNLFRAAITTFFFVVLFAVMDEFHQHLTGGRTPLVQDVILDTIGGLIAIIGYSVYRKWRLRRR</sequence>
<keyword evidence="4" id="KW-1185">Reference proteome</keyword>
<comment type="caution">
    <text evidence="3">The sequence shown here is derived from an EMBL/GenBank/DDBJ whole genome shotgun (WGS) entry which is preliminary data.</text>
</comment>
<organism evidence="3 4">
    <name type="scientific">Jeotgalibacillus soli</name>
    <dbReference type="NCBI Taxonomy" id="889306"/>
    <lineage>
        <taxon>Bacteria</taxon>
        <taxon>Bacillati</taxon>
        <taxon>Bacillota</taxon>
        <taxon>Bacilli</taxon>
        <taxon>Bacillales</taxon>
        <taxon>Caryophanaceae</taxon>
        <taxon>Jeotgalibacillus</taxon>
    </lineage>
</organism>
<feature type="domain" description="VanZ-like" evidence="2">
    <location>
        <begin position="25"/>
        <end position="167"/>
    </location>
</feature>
<keyword evidence="1" id="KW-0812">Transmembrane</keyword>
<gene>
    <name evidence="3" type="ORF">KP78_12910</name>
</gene>
<evidence type="ECO:0000313" key="4">
    <source>
        <dbReference type="Proteomes" id="UP000031938"/>
    </source>
</evidence>
<dbReference type="InterPro" id="IPR016747">
    <property type="entry name" value="Phosphotransbutyrylase"/>
</dbReference>
<dbReference type="NCBIfam" id="NF037970">
    <property type="entry name" value="vanZ_1"/>
    <property type="match status" value="1"/>
</dbReference>
<name>A0A0C2W0Y9_9BACL</name>
<dbReference type="Pfam" id="PF04892">
    <property type="entry name" value="VanZ"/>
    <property type="match status" value="1"/>
</dbReference>
<dbReference type="AlphaFoldDB" id="A0A0C2W0Y9"/>
<feature type="transmembrane region" description="Helical" evidence="1">
    <location>
        <begin position="116"/>
        <end position="132"/>
    </location>
</feature>
<dbReference type="InterPro" id="IPR006976">
    <property type="entry name" value="VanZ-like"/>
</dbReference>